<dbReference type="EMBL" id="AJWJ01000181">
    <property type="protein sequence ID" value="KAF2073811.1"/>
    <property type="molecule type" value="Genomic_DNA"/>
</dbReference>
<evidence type="ECO:0000313" key="2">
    <source>
        <dbReference type="Proteomes" id="UP000695562"/>
    </source>
</evidence>
<keyword evidence="2" id="KW-1185">Reference proteome</keyword>
<comment type="caution">
    <text evidence="1">The sequence shown here is derived from an EMBL/GenBank/DDBJ whole genome shotgun (WGS) entry which is preliminary data.</text>
</comment>
<organism evidence="1 2">
    <name type="scientific">Polysphondylium violaceum</name>
    <dbReference type="NCBI Taxonomy" id="133409"/>
    <lineage>
        <taxon>Eukaryota</taxon>
        <taxon>Amoebozoa</taxon>
        <taxon>Evosea</taxon>
        <taxon>Eumycetozoa</taxon>
        <taxon>Dictyostelia</taxon>
        <taxon>Dictyosteliales</taxon>
        <taxon>Dictyosteliaceae</taxon>
        <taxon>Polysphondylium</taxon>
    </lineage>
</organism>
<dbReference type="AlphaFoldDB" id="A0A8J4Q4J7"/>
<evidence type="ECO:0000313" key="1">
    <source>
        <dbReference type="EMBL" id="KAF2073811.1"/>
    </source>
</evidence>
<gene>
    <name evidence="1" type="ORF">CYY_004869</name>
</gene>
<name>A0A8J4Q4J7_9MYCE</name>
<reference evidence="1" key="1">
    <citation type="submission" date="2020-01" db="EMBL/GenBank/DDBJ databases">
        <title>Development of genomics and gene disruption for Polysphondylium violaceum indicates a role for the polyketide synthase stlB in stalk morphogenesis.</title>
        <authorList>
            <person name="Narita B."/>
            <person name="Kawabe Y."/>
            <person name="Kin K."/>
            <person name="Saito T."/>
            <person name="Gibbs R."/>
            <person name="Kuspa A."/>
            <person name="Muzny D."/>
            <person name="Queller D."/>
            <person name="Richards S."/>
            <person name="Strassman J."/>
            <person name="Sucgang R."/>
            <person name="Worley K."/>
            <person name="Schaap P."/>
        </authorList>
    </citation>
    <scope>NUCLEOTIDE SEQUENCE</scope>
    <source>
        <strain evidence="1">QSvi11</strain>
    </source>
</reference>
<dbReference type="OrthoDB" id="19024at2759"/>
<dbReference type="Gene3D" id="3.40.630.30">
    <property type="match status" value="1"/>
</dbReference>
<accession>A0A8J4Q4J7</accession>
<protein>
    <submittedName>
        <fullName evidence="1">Uncharacterized protein</fullName>
    </submittedName>
</protein>
<sequence length="373" mass="43409">MNINNVAVNQSKFLLRAFDQIKDMKPISEISRLSTSTKLDAMEAISHPKDFTLRAGMTQRNKIIVAEDIESKRSVGSYGCNIKDMKVFGRKKTVFYAFDFTVNEEFRNKSLGKLFINHLNQSVNNEYLKNPDNEPLLFASTSKSNGSINKVLGGVEMKEFYDQRQCAWKLDEEMVLPSMHGSQFSVHVYQEKRLKQVKRQWEDNFKSFDMTPYDFNDILVHNNQYYETTYVAQLKKDDKVFGEASISLWNQDKIFSLKDKKGSSKQHRQLFSCYSNGFEKFFTFDYLLKYVHNDQMRKGVDYLFGGFAINDPIIKHFPLVNGIKNLDFTANVRLNNQQESKLLQKSRDESTPYFNDPRDYGVVAFHELGKTMV</sequence>
<proteinExistence type="predicted"/>
<dbReference type="Proteomes" id="UP000695562">
    <property type="component" value="Unassembled WGS sequence"/>
</dbReference>